<comment type="caution">
    <text evidence="2">The sequence shown here is derived from an EMBL/GenBank/DDBJ whole genome shotgun (WGS) entry which is preliminary data.</text>
</comment>
<dbReference type="RefSeq" id="WP_076877976.1">
    <property type="nucleotide sequence ID" value="NZ_MLCN01000017.1"/>
</dbReference>
<dbReference type="Proteomes" id="UP000192132">
    <property type="component" value="Unassembled WGS sequence"/>
</dbReference>
<evidence type="ECO:0000313" key="2">
    <source>
        <dbReference type="EMBL" id="ONG40564.1"/>
    </source>
</evidence>
<organism evidence="2 3">
    <name type="scientific">Alkanindiges hydrocarboniclasticus</name>
    <dbReference type="NCBI Taxonomy" id="1907941"/>
    <lineage>
        <taxon>Bacteria</taxon>
        <taxon>Pseudomonadati</taxon>
        <taxon>Pseudomonadota</taxon>
        <taxon>Gammaproteobacteria</taxon>
        <taxon>Moraxellales</taxon>
        <taxon>Moraxellaceae</taxon>
        <taxon>Alkanindiges</taxon>
    </lineage>
</organism>
<protein>
    <submittedName>
        <fullName evidence="2">Uncharacterized protein</fullName>
    </submittedName>
</protein>
<gene>
    <name evidence="2" type="ORF">BKE30_07420</name>
</gene>
<evidence type="ECO:0000256" key="1">
    <source>
        <dbReference type="SAM" id="Phobius"/>
    </source>
</evidence>
<feature type="transmembrane region" description="Helical" evidence="1">
    <location>
        <begin position="109"/>
        <end position="128"/>
    </location>
</feature>
<reference evidence="2 3" key="1">
    <citation type="submission" date="2016-10" db="EMBL/GenBank/DDBJ databases">
        <title>Draft Genome sequence of Alkanindiges sp. strain H1.</title>
        <authorList>
            <person name="Subhash Y."/>
            <person name="Lee S."/>
        </authorList>
    </citation>
    <scope>NUCLEOTIDE SEQUENCE [LARGE SCALE GENOMIC DNA]</scope>
    <source>
        <strain evidence="2 3">H1</strain>
    </source>
</reference>
<keyword evidence="1" id="KW-1133">Transmembrane helix</keyword>
<dbReference type="EMBL" id="MLCN01000017">
    <property type="protein sequence ID" value="ONG40564.1"/>
    <property type="molecule type" value="Genomic_DNA"/>
</dbReference>
<accession>A0A1S8CVS8</accession>
<keyword evidence="3" id="KW-1185">Reference proteome</keyword>
<keyword evidence="1" id="KW-0472">Membrane</keyword>
<evidence type="ECO:0000313" key="3">
    <source>
        <dbReference type="Proteomes" id="UP000192132"/>
    </source>
</evidence>
<keyword evidence="1" id="KW-0812">Transmembrane</keyword>
<proteinExistence type="predicted"/>
<dbReference type="OrthoDB" id="9847843at2"/>
<name>A0A1S8CVS8_9GAMM</name>
<dbReference type="AlphaFoldDB" id="A0A1S8CVS8"/>
<sequence>MTGEQPEMSHAQKEKIVFRYSFEISGFKKSAGKGSIIVSDQLTDEAIKNLINEFVLGKIREFLKGKTIVPNGNFTINTSIEIIKITRLTPWNNMIYPGDESGQVTSRKFVVFMVGVAFVLLMFLFVFFNNSSLSSIKWQAH</sequence>